<name>A0AAQ1GM07_9BURK</name>
<proteinExistence type="predicted"/>
<evidence type="ECO:0000256" key="1">
    <source>
        <dbReference type="ARBA" id="ARBA00051114"/>
    </source>
</evidence>
<dbReference type="FunFam" id="3.30.70.270:FF:000001">
    <property type="entry name" value="Diguanylate cyclase domain protein"/>
    <property type="match status" value="1"/>
</dbReference>
<dbReference type="PANTHER" id="PTHR44757">
    <property type="entry name" value="DIGUANYLATE CYCLASE DGCP"/>
    <property type="match status" value="1"/>
</dbReference>
<dbReference type="InterPro" id="IPR035919">
    <property type="entry name" value="EAL_sf"/>
</dbReference>
<evidence type="ECO:0000259" key="8">
    <source>
        <dbReference type="PROSITE" id="PS50887"/>
    </source>
</evidence>
<dbReference type="PROSITE" id="PS50883">
    <property type="entry name" value="EAL"/>
    <property type="match status" value="1"/>
</dbReference>
<dbReference type="SMART" id="SM00086">
    <property type="entry name" value="PAC"/>
    <property type="match status" value="2"/>
</dbReference>
<keyword evidence="3" id="KW-1133">Transmembrane helix</keyword>
<dbReference type="InterPro" id="IPR043128">
    <property type="entry name" value="Rev_trsase/Diguanyl_cyclase"/>
</dbReference>
<dbReference type="InterPro" id="IPR035965">
    <property type="entry name" value="PAS-like_dom_sf"/>
</dbReference>
<feature type="domain" description="PAS" evidence="5">
    <location>
        <begin position="454"/>
        <end position="518"/>
    </location>
</feature>
<feature type="domain" description="PAC" evidence="6">
    <location>
        <begin position="780"/>
        <end position="834"/>
    </location>
</feature>
<feature type="chain" id="PRO_5043045934" evidence="4">
    <location>
        <begin position="25"/>
        <end position="1274"/>
    </location>
</feature>
<feature type="transmembrane region" description="Helical" evidence="3">
    <location>
        <begin position="415"/>
        <end position="436"/>
    </location>
</feature>
<dbReference type="Gene3D" id="3.20.20.450">
    <property type="entry name" value="EAL domain"/>
    <property type="match status" value="1"/>
</dbReference>
<dbReference type="InterPro" id="IPR001633">
    <property type="entry name" value="EAL_dom"/>
</dbReference>
<dbReference type="Pfam" id="PF08448">
    <property type="entry name" value="PAS_4"/>
    <property type="match status" value="1"/>
</dbReference>
<keyword evidence="2" id="KW-0175">Coiled coil</keyword>
<dbReference type="SMART" id="SM00052">
    <property type="entry name" value="EAL"/>
    <property type="match status" value="1"/>
</dbReference>
<dbReference type="Gene3D" id="3.30.450.20">
    <property type="entry name" value="PAS domain"/>
    <property type="match status" value="3"/>
</dbReference>
<feature type="signal peptide" evidence="4">
    <location>
        <begin position="1"/>
        <end position="24"/>
    </location>
</feature>
<evidence type="ECO:0000313" key="10">
    <source>
        <dbReference type="Proteomes" id="UP000183529"/>
    </source>
</evidence>
<evidence type="ECO:0000259" key="7">
    <source>
        <dbReference type="PROSITE" id="PS50883"/>
    </source>
</evidence>
<feature type="coiled-coil region" evidence="2">
    <location>
        <begin position="119"/>
        <end position="146"/>
    </location>
</feature>
<accession>A0AAQ1GM07</accession>
<protein>
    <submittedName>
        <fullName evidence="9">PAS domain S-box-containing protein/diguanylate cyclase (GGDEF) domain-containing protein</fullName>
    </submittedName>
</protein>
<evidence type="ECO:0000256" key="4">
    <source>
        <dbReference type="SAM" id="SignalP"/>
    </source>
</evidence>
<dbReference type="AlphaFoldDB" id="A0AAQ1GM07"/>
<dbReference type="Gene3D" id="3.30.70.270">
    <property type="match status" value="1"/>
</dbReference>
<dbReference type="PROSITE" id="PS50112">
    <property type="entry name" value="PAS"/>
    <property type="match status" value="2"/>
</dbReference>
<dbReference type="InterPro" id="IPR013656">
    <property type="entry name" value="PAS_4"/>
</dbReference>
<evidence type="ECO:0000259" key="5">
    <source>
        <dbReference type="PROSITE" id="PS50112"/>
    </source>
</evidence>
<dbReference type="EMBL" id="FNZM01000020">
    <property type="protein sequence ID" value="SEK11633.1"/>
    <property type="molecule type" value="Genomic_DNA"/>
</dbReference>
<dbReference type="Pfam" id="PF13426">
    <property type="entry name" value="PAS_9"/>
    <property type="match status" value="1"/>
</dbReference>
<keyword evidence="3" id="KW-0812">Transmembrane</keyword>
<comment type="catalytic activity">
    <reaction evidence="1">
        <text>3',3'-c-di-GMP + H2O = 5'-phosphoguanylyl(3'-&gt;5')guanosine + H(+)</text>
        <dbReference type="Rhea" id="RHEA:24902"/>
        <dbReference type="ChEBI" id="CHEBI:15377"/>
        <dbReference type="ChEBI" id="CHEBI:15378"/>
        <dbReference type="ChEBI" id="CHEBI:58754"/>
        <dbReference type="ChEBI" id="CHEBI:58805"/>
        <dbReference type="EC" id="3.1.4.52"/>
    </reaction>
    <physiologicalReaction direction="left-to-right" evidence="1">
        <dbReference type="Rhea" id="RHEA:24903"/>
    </physiologicalReaction>
</comment>
<dbReference type="SUPFAM" id="SSF55073">
    <property type="entry name" value="Nucleotide cyclase"/>
    <property type="match status" value="1"/>
</dbReference>
<dbReference type="InterPro" id="IPR000014">
    <property type="entry name" value="PAS"/>
</dbReference>
<evidence type="ECO:0000313" key="9">
    <source>
        <dbReference type="EMBL" id="SEK11633.1"/>
    </source>
</evidence>
<dbReference type="InterPro" id="IPR029787">
    <property type="entry name" value="Nucleotide_cyclase"/>
</dbReference>
<dbReference type="NCBIfam" id="TIGR00254">
    <property type="entry name" value="GGDEF"/>
    <property type="match status" value="1"/>
</dbReference>
<dbReference type="InterPro" id="IPR001610">
    <property type="entry name" value="PAC"/>
</dbReference>
<comment type="caution">
    <text evidence="9">The sequence shown here is derived from an EMBL/GenBank/DDBJ whole genome shotgun (WGS) entry which is preliminary data.</text>
</comment>
<keyword evidence="4" id="KW-0732">Signal</keyword>
<dbReference type="PANTHER" id="PTHR44757:SF2">
    <property type="entry name" value="BIOFILM ARCHITECTURE MAINTENANCE PROTEIN MBAA"/>
    <property type="match status" value="1"/>
</dbReference>
<dbReference type="PROSITE" id="PS50113">
    <property type="entry name" value="PAC"/>
    <property type="match status" value="2"/>
</dbReference>
<feature type="domain" description="PAC" evidence="6">
    <location>
        <begin position="645"/>
        <end position="708"/>
    </location>
</feature>
<feature type="domain" description="GGDEF" evidence="8">
    <location>
        <begin position="866"/>
        <end position="999"/>
    </location>
</feature>
<reference evidence="9 10" key="1">
    <citation type="submission" date="2016-10" db="EMBL/GenBank/DDBJ databases">
        <authorList>
            <person name="Varghese N."/>
            <person name="Submissions S."/>
        </authorList>
    </citation>
    <scope>NUCLEOTIDE SEQUENCE [LARGE SCALE GENOMIC DNA]</scope>
    <source>
        <strain evidence="9 10">LMG 22274</strain>
    </source>
</reference>
<dbReference type="InterPro" id="IPR000700">
    <property type="entry name" value="PAS-assoc_C"/>
</dbReference>
<dbReference type="InterPro" id="IPR000160">
    <property type="entry name" value="GGDEF_dom"/>
</dbReference>
<gene>
    <name evidence="9" type="ORF">SAMN05216550_120142</name>
</gene>
<organism evidence="9 10">
    <name type="scientific">Paraburkholderia tropica</name>
    <dbReference type="NCBI Taxonomy" id="92647"/>
    <lineage>
        <taxon>Bacteria</taxon>
        <taxon>Pseudomonadati</taxon>
        <taxon>Pseudomonadota</taxon>
        <taxon>Betaproteobacteria</taxon>
        <taxon>Burkholderiales</taxon>
        <taxon>Burkholderiaceae</taxon>
        <taxon>Paraburkholderia</taxon>
    </lineage>
</organism>
<dbReference type="SUPFAM" id="SSF141868">
    <property type="entry name" value="EAL domain-like"/>
    <property type="match status" value="1"/>
</dbReference>
<dbReference type="Pfam" id="PF00563">
    <property type="entry name" value="EAL"/>
    <property type="match status" value="1"/>
</dbReference>
<dbReference type="SUPFAM" id="SSF55785">
    <property type="entry name" value="PYP-like sensor domain (PAS domain)"/>
    <property type="match status" value="3"/>
</dbReference>
<evidence type="ECO:0000256" key="2">
    <source>
        <dbReference type="SAM" id="Coils"/>
    </source>
</evidence>
<feature type="domain" description="EAL" evidence="7">
    <location>
        <begin position="1008"/>
        <end position="1262"/>
    </location>
</feature>
<dbReference type="FunFam" id="3.20.20.450:FF:000001">
    <property type="entry name" value="Cyclic di-GMP phosphodiesterase yahA"/>
    <property type="match status" value="1"/>
</dbReference>
<feature type="domain" description="PAS" evidence="5">
    <location>
        <begin position="733"/>
        <end position="779"/>
    </location>
</feature>
<dbReference type="GO" id="GO:0071111">
    <property type="term" value="F:cyclic-guanylate-specific phosphodiesterase activity"/>
    <property type="evidence" value="ECO:0007669"/>
    <property type="project" value="UniProtKB-EC"/>
</dbReference>
<dbReference type="Proteomes" id="UP000183529">
    <property type="component" value="Unassembled WGS sequence"/>
</dbReference>
<keyword evidence="3" id="KW-0472">Membrane</keyword>
<dbReference type="SMART" id="SM00267">
    <property type="entry name" value="GGDEF"/>
    <property type="match status" value="1"/>
</dbReference>
<dbReference type="CDD" id="cd00130">
    <property type="entry name" value="PAS"/>
    <property type="match status" value="2"/>
</dbReference>
<dbReference type="PROSITE" id="PS50887">
    <property type="entry name" value="GGDEF"/>
    <property type="match status" value="1"/>
</dbReference>
<dbReference type="GO" id="GO:0071732">
    <property type="term" value="P:cellular response to nitric oxide"/>
    <property type="evidence" value="ECO:0007669"/>
    <property type="project" value="UniProtKB-ARBA"/>
</dbReference>
<dbReference type="NCBIfam" id="TIGR00229">
    <property type="entry name" value="sensory_box"/>
    <property type="match status" value="2"/>
</dbReference>
<dbReference type="CDD" id="cd01949">
    <property type="entry name" value="GGDEF"/>
    <property type="match status" value="1"/>
</dbReference>
<evidence type="ECO:0000256" key="3">
    <source>
        <dbReference type="SAM" id="Phobius"/>
    </source>
</evidence>
<sequence length="1274" mass="137133">MNLHFSKRHLINLAVVAAAVGANAFVAWTQIGAQREIDQRAAQAARVRHDLDRYRSALGGGLVALGRLQTDGVVESPAARDARADELDDTARSLRAELADNAPLASRFDALSTDAAALAREIDETLARAEQRLADARVQVSAAALEPQDGGGAAAAIAGSAVAVAASAASAAAASAALLAAAPTPAPVVAHTPRAPAAANVHRRATNANKPHARAPGSGHIRPIAATLSEDDPASAFVSTPGVVAMRVAASAQSLASPYASGEVAGAANLAAPYATSGTITPARTLTSPYAAAGASSARAASLAEPYAAASSPRPSNLAEPYAAATNAATNASTSTQTSASATQLAAAPNSAQVVAQPLAATPAFASTAAWIASEYIRLDGRADRIDAKLSALQGEQDLALAGTLAESARAGSRASILLIVTMLAGATLLIYTFGVRENAAREKLRALAGLRQRNERFQGLFDAHPVPMYVFDRETLRFLAVNTAAIQQYGFSEEEFLAMTIRDIRPQDDVTRLEQHLARSDTLTQHIRTMAGIWHHVRRDGTLISADISHHSLTFQGRAAVFVLADDVTEQIKAEVEAQRSNQMLETVIDNIPQRIFWKDAESRYLGCNMTFARDAGLAYPEQIVGKTDDELPWRAYAESMRAQDREVIVAGLPRLNFEEDLTIDGLHRTTITSKLPLLDGDGRVMGVLGTYSDTTESKRADLALRLQSRALDACVNAILITGPGPGGSNLIEYANPAFRRITGYDPAEVVGQDSRLLQRDDRDQDGLVAIRQALMSNREVSAVLRNYRKDGALFWNQLLIAPVPDLDGRITHHIGIINDVTELIRYQEQLEYQANYDSLTLLPNRNLLRDRLQQALVSAQRHERGVAVVFIDLDGFKNVNDSLGHSVGDRLLGVVAERLTRCTRTSDTVARHGGDEFVIVLTDTIDEKSLINWMERARSMISEPVLIDGTELYVGCSLGASVFPQDGNDAEALLKKADVAMYRAKELGRNTFQFYQPEMNAAAGARMDLERRLRRALRDGEFLLHYQPQVDIGSGRIVGMEALVRWLDPEAGLISPAKFIPIAEESGLIGPLSDWVLREACRQNRAWQDAGLPNVRVSVNLSAKTFHQRDIAELVKGVLDETGLEPCWLELELTESTLMRNAEEAVSMLNALHEQGVGIAIDDFGTGYSSLSYLKRLPVDRLKIDRSFVSDIGTSGDDETITAAIIALAHELRLQVIAEGVETSQQFAFLRERACDELQGFFFAPPLPGPEVAALLGASASYEEGAALAWTQ</sequence>
<dbReference type="InterPro" id="IPR052155">
    <property type="entry name" value="Biofilm_reg_signaling"/>
</dbReference>
<evidence type="ECO:0000259" key="6">
    <source>
        <dbReference type="PROSITE" id="PS50113"/>
    </source>
</evidence>
<dbReference type="CDD" id="cd01948">
    <property type="entry name" value="EAL"/>
    <property type="match status" value="1"/>
</dbReference>
<dbReference type="SMART" id="SM00091">
    <property type="entry name" value="PAS"/>
    <property type="match status" value="3"/>
</dbReference>
<dbReference type="Pfam" id="PF00990">
    <property type="entry name" value="GGDEF"/>
    <property type="match status" value="1"/>
</dbReference>
<dbReference type="Pfam" id="PF13188">
    <property type="entry name" value="PAS_8"/>
    <property type="match status" value="1"/>
</dbReference>